<evidence type="ECO:0000313" key="3">
    <source>
        <dbReference type="Proteomes" id="UP000247823"/>
    </source>
</evidence>
<comment type="caution">
    <text evidence="2">The sequence shown here is derived from an EMBL/GenBank/DDBJ whole genome shotgun (WGS) entry which is preliminary data.</text>
</comment>
<name>A0ABX5NF26_SERMA</name>
<gene>
    <name evidence="2" type="ORF">DMW51_08670</name>
</gene>
<protein>
    <submittedName>
        <fullName evidence="2">Cell envelope biogenesis protein TolA</fullName>
    </submittedName>
</protein>
<evidence type="ECO:0000313" key="2">
    <source>
        <dbReference type="EMBL" id="PYA69854.1"/>
    </source>
</evidence>
<evidence type="ECO:0000256" key="1">
    <source>
        <dbReference type="SAM" id="SignalP"/>
    </source>
</evidence>
<feature type="chain" id="PRO_5047466468" evidence="1">
    <location>
        <begin position="23"/>
        <end position="126"/>
    </location>
</feature>
<feature type="signal peptide" evidence="1">
    <location>
        <begin position="1"/>
        <end position="22"/>
    </location>
</feature>
<dbReference type="Proteomes" id="UP000247823">
    <property type="component" value="Unassembled WGS sequence"/>
</dbReference>
<organism evidence="2 3">
    <name type="scientific">Serratia marcescens</name>
    <dbReference type="NCBI Taxonomy" id="615"/>
    <lineage>
        <taxon>Bacteria</taxon>
        <taxon>Pseudomonadati</taxon>
        <taxon>Pseudomonadota</taxon>
        <taxon>Gammaproteobacteria</taxon>
        <taxon>Enterobacterales</taxon>
        <taxon>Yersiniaceae</taxon>
        <taxon>Serratia</taxon>
    </lineage>
</organism>
<dbReference type="PROSITE" id="PS51257">
    <property type="entry name" value="PROKAR_LIPOPROTEIN"/>
    <property type="match status" value="1"/>
</dbReference>
<reference evidence="2" key="2">
    <citation type="submission" date="2018-06" db="EMBL/GenBank/DDBJ databases">
        <authorList>
            <person name="Martins R.C."/>
            <person name="Perdigao-Neto L.V."/>
            <person name="Costa S.F."/>
            <person name="Levin A.S.S."/>
        </authorList>
    </citation>
    <scope>NUCLEOTIDE SEQUENCE</scope>
    <source>
        <strain evidence="2">1283</strain>
    </source>
</reference>
<keyword evidence="1" id="KW-0732">Signal</keyword>
<dbReference type="InterPro" id="IPR014161">
    <property type="entry name" value="Tol-Pal_TolA"/>
</dbReference>
<dbReference type="RefSeq" id="WP_110593378.1">
    <property type="nucleotide sequence ID" value="NZ_JAOWIM010000002.1"/>
</dbReference>
<keyword evidence="3" id="KW-1185">Reference proteome</keyword>
<proteinExistence type="predicted"/>
<sequence length="126" mass="13320">MKKTLSLLALLLLSGCGAGRQAGIPLPEPQAEAQAEAQATAPLSYPVRVHNAVSRELRLPEHARGQRCTISIRLRPDGKLASSKIVRGDAPLCAAANAAVQHAQFPPMATATEYALFNAVVLDFVP</sequence>
<dbReference type="EMBL" id="QJQB01000196">
    <property type="protein sequence ID" value="PYA69854.1"/>
    <property type="molecule type" value="Genomic_DNA"/>
</dbReference>
<reference evidence="2" key="1">
    <citation type="submission" date="2018-06" db="EMBL/GenBank/DDBJ databases">
        <title>Serratia marcescens genome sequencing and assembly.</title>
        <authorList>
            <person name="Martins R.C.R."/>
            <person name="Perdigao-Neto L.V."/>
            <person name="Costa S.F."/>
            <person name="Levin A.S.S."/>
        </authorList>
    </citation>
    <scope>NUCLEOTIDE SEQUENCE</scope>
    <source>
        <strain evidence="2">1283</strain>
    </source>
</reference>
<dbReference type="Pfam" id="PF06519">
    <property type="entry name" value="TolA"/>
    <property type="match status" value="1"/>
</dbReference>
<accession>A0ABX5NF26</accession>
<dbReference type="SUPFAM" id="SSF74653">
    <property type="entry name" value="TolA/TonB C-terminal domain"/>
    <property type="match status" value="1"/>
</dbReference>
<dbReference type="Gene3D" id="3.30.1150.10">
    <property type="match status" value="1"/>
</dbReference>